<dbReference type="InterPro" id="IPR013762">
    <property type="entry name" value="Integrase-like_cat_sf"/>
</dbReference>
<proteinExistence type="predicted"/>
<dbReference type="PANTHER" id="PTHR30349:SF64">
    <property type="entry name" value="PROPHAGE INTEGRASE INTD-RELATED"/>
    <property type="match status" value="1"/>
</dbReference>
<dbReference type="GO" id="GO:0015074">
    <property type="term" value="P:DNA integration"/>
    <property type="evidence" value="ECO:0007669"/>
    <property type="project" value="InterPro"/>
</dbReference>
<dbReference type="Gene3D" id="1.10.443.10">
    <property type="entry name" value="Intergrase catalytic core"/>
    <property type="match status" value="2"/>
</dbReference>
<dbReference type="InterPro" id="IPR002104">
    <property type="entry name" value="Integrase_catalytic"/>
</dbReference>
<evidence type="ECO:0000256" key="1">
    <source>
        <dbReference type="ARBA" id="ARBA00023172"/>
    </source>
</evidence>
<name>A0A644Z8S9_9ZZZZ</name>
<protein>
    <submittedName>
        <fullName evidence="3">Tyrosine recombinase XerD</fullName>
    </submittedName>
</protein>
<dbReference type="AlphaFoldDB" id="A0A644Z8S9"/>
<evidence type="ECO:0000313" key="3">
    <source>
        <dbReference type="EMBL" id="MPM37222.1"/>
    </source>
</evidence>
<organism evidence="3">
    <name type="scientific">bioreactor metagenome</name>
    <dbReference type="NCBI Taxonomy" id="1076179"/>
    <lineage>
        <taxon>unclassified sequences</taxon>
        <taxon>metagenomes</taxon>
        <taxon>ecological metagenomes</taxon>
    </lineage>
</organism>
<dbReference type="SUPFAM" id="SSF56349">
    <property type="entry name" value="DNA breaking-rejoining enzymes"/>
    <property type="match status" value="1"/>
</dbReference>
<dbReference type="InterPro" id="IPR011010">
    <property type="entry name" value="DNA_brk_join_enz"/>
</dbReference>
<evidence type="ECO:0000259" key="2">
    <source>
        <dbReference type="PROSITE" id="PS51898"/>
    </source>
</evidence>
<dbReference type="EMBL" id="VSSQ01007872">
    <property type="protein sequence ID" value="MPM37222.1"/>
    <property type="molecule type" value="Genomic_DNA"/>
</dbReference>
<dbReference type="InterPro" id="IPR050090">
    <property type="entry name" value="Tyrosine_recombinase_XerCD"/>
</dbReference>
<accession>A0A644Z8S9</accession>
<dbReference type="GO" id="GO:0003677">
    <property type="term" value="F:DNA binding"/>
    <property type="evidence" value="ECO:0007669"/>
    <property type="project" value="InterPro"/>
</dbReference>
<keyword evidence="1" id="KW-0233">DNA recombination</keyword>
<dbReference type="Pfam" id="PF00589">
    <property type="entry name" value="Phage_integrase"/>
    <property type="match status" value="1"/>
</dbReference>
<dbReference type="PANTHER" id="PTHR30349">
    <property type="entry name" value="PHAGE INTEGRASE-RELATED"/>
    <property type="match status" value="1"/>
</dbReference>
<dbReference type="PROSITE" id="PS51898">
    <property type="entry name" value="TYR_RECOMBINASE"/>
    <property type="match status" value="1"/>
</dbReference>
<sequence length="157" mass="17718">MLIYSAGLRSSELINLKIADIDFERSSIHIRRSKYNKDRIVPLSVYMAVGLQKYLALEQPLTWLFNGKLLGSTYSSKAIARVMREAVKEAGISKSVTVHSLRHSFATHLIEDGLNIITVKDLLGHSKIETTMVYLHIAQCPLIQAHSPLDTLYPQQR</sequence>
<reference evidence="3" key="1">
    <citation type="submission" date="2019-08" db="EMBL/GenBank/DDBJ databases">
        <authorList>
            <person name="Kucharzyk K."/>
            <person name="Murdoch R.W."/>
            <person name="Higgins S."/>
            <person name="Loffler F."/>
        </authorList>
    </citation>
    <scope>NUCLEOTIDE SEQUENCE</scope>
</reference>
<dbReference type="GO" id="GO:0006310">
    <property type="term" value="P:DNA recombination"/>
    <property type="evidence" value="ECO:0007669"/>
    <property type="project" value="UniProtKB-KW"/>
</dbReference>
<feature type="domain" description="Tyr recombinase" evidence="2">
    <location>
        <begin position="1"/>
        <end position="147"/>
    </location>
</feature>
<comment type="caution">
    <text evidence="3">The sequence shown here is derived from an EMBL/GenBank/DDBJ whole genome shotgun (WGS) entry which is preliminary data.</text>
</comment>
<gene>
    <name evidence="3" type="primary">xerD_56</name>
    <name evidence="3" type="ORF">SDC9_83829</name>
</gene>